<dbReference type="Pfam" id="PF00989">
    <property type="entry name" value="PAS"/>
    <property type="match status" value="1"/>
</dbReference>
<dbReference type="Pfam" id="PF08448">
    <property type="entry name" value="PAS_4"/>
    <property type="match status" value="2"/>
</dbReference>
<proteinExistence type="predicted"/>
<dbReference type="SUPFAM" id="SSF55785">
    <property type="entry name" value="PYP-like sensor domain (PAS domain)"/>
    <property type="match status" value="6"/>
</dbReference>
<feature type="domain" description="PAC" evidence="13">
    <location>
        <begin position="290"/>
        <end position="341"/>
    </location>
</feature>
<feature type="transmembrane region" description="Helical" evidence="11">
    <location>
        <begin position="52"/>
        <end position="69"/>
    </location>
</feature>
<dbReference type="InterPro" id="IPR000014">
    <property type="entry name" value="PAS"/>
</dbReference>
<feature type="domain" description="PAS" evidence="12">
    <location>
        <begin position="342"/>
        <end position="414"/>
    </location>
</feature>
<evidence type="ECO:0000256" key="10">
    <source>
        <dbReference type="ARBA" id="ARBA00023136"/>
    </source>
</evidence>
<dbReference type="Pfam" id="PF13426">
    <property type="entry name" value="PAS_9"/>
    <property type="match status" value="2"/>
</dbReference>
<dbReference type="InterPro" id="IPR052155">
    <property type="entry name" value="Biofilm_reg_signaling"/>
</dbReference>
<reference evidence="14" key="1">
    <citation type="submission" date="2016-10" db="EMBL/GenBank/DDBJ databases">
        <title>Sequence of Gallionella enrichment culture.</title>
        <authorList>
            <person name="Poehlein A."/>
            <person name="Muehling M."/>
            <person name="Daniel R."/>
        </authorList>
    </citation>
    <scope>NUCLEOTIDE SEQUENCE</scope>
</reference>
<feature type="transmembrane region" description="Helical" evidence="11">
    <location>
        <begin position="12"/>
        <end position="31"/>
    </location>
</feature>
<feature type="transmembrane region" description="Helical" evidence="11">
    <location>
        <begin position="173"/>
        <end position="195"/>
    </location>
</feature>
<keyword evidence="5" id="KW-0547">Nucleotide-binding</keyword>
<dbReference type="PANTHER" id="PTHR44757:SF2">
    <property type="entry name" value="BIOFILM ARCHITECTURE MAINTENANCE PROTEIN MBAA"/>
    <property type="match status" value="1"/>
</dbReference>
<dbReference type="Pfam" id="PF13188">
    <property type="entry name" value="PAS_8"/>
    <property type="match status" value="1"/>
</dbReference>
<dbReference type="InterPro" id="IPR001610">
    <property type="entry name" value="PAC"/>
</dbReference>
<dbReference type="GO" id="GO:0016301">
    <property type="term" value="F:kinase activity"/>
    <property type="evidence" value="ECO:0007669"/>
    <property type="project" value="UniProtKB-KW"/>
</dbReference>
<evidence type="ECO:0000256" key="4">
    <source>
        <dbReference type="ARBA" id="ARBA00022692"/>
    </source>
</evidence>
<dbReference type="GO" id="GO:0016020">
    <property type="term" value="C:membrane"/>
    <property type="evidence" value="ECO:0007669"/>
    <property type="project" value="UniProtKB-SubCell"/>
</dbReference>
<evidence type="ECO:0000313" key="14">
    <source>
        <dbReference type="EMBL" id="OIR19885.1"/>
    </source>
</evidence>
<dbReference type="InterPro" id="IPR038318">
    <property type="entry name" value="KdpD_sf"/>
</dbReference>
<sequence>MHGSGSNYTPHASILKIVLIYALFACLWILFSDRLTEWIFADAAAMKVAQTLKGWLFVAITSLLLYFLLRRQAGRPVRGAIPPSHTGLVNWPRWQLYLFAAAVTLLTLLLRQNIAIPFGDRPLLILFMLPIIASAALGGMGPGLLATLVAVVGEDYFAIPPLGSFAVKETQDMLQLGLLLANGLLVSLLSALLHAARHRSDRDRQDAEAHLTEKIHALQLLDAITEGSTDAIFAKDSEGRYLLFNRAAARFVGKSVQEVLGKDDAALFPSDQAAFIRQNDREVMQKDQVTTFQENLDTRDGKSFFLTTKGPLHDIAGRVTGVFGTSRDITGIKTTEFALRRERDLNQRYLDTVQAIMVALDEQGRITMITRYGCELLGYRESELLGQDWFKTCLPQPEGTEIILPMFRHILAGDMQDAHHHENAVVCRDGSLRLISWRNIYFKNEAGNIVGTLSSGEDVTERRKAEESLRESEATYRSLFDHMLNGFAYCRMLYMDGRPDDFVYLSVNEAFETQTGLKDVVGRKVSDIIPGIREADPGLFDIYGRVASGGKPEQFETHVKALDMWFEISVYSPKPEHFVAVFDVITKRKKAELALRDSEARFRALVEQSIAGIFIVQDGQLRYVNPGFATIFGYDSPESMIGIVPAADLISPPDRERVLENMRRREAGDAEAVYNTASCIRRDGQRIEVEVYGRPYEHAGRPATIGILLDVTARKQAEAKRDLFSDALRQSAHPLMLTDAEFRITYVNPAFSRLFGYPLEDLAGKHVSHIVPKTDLHHSERGEIERHLRKHGTWSGEVDRLSSDGTLIPTLATIASIHGKEGKYIGFVASYLDLRTLREKESTLRKLSLAVEQSPENIYITDLDGNIEYVNESFVRKTGYDRSEIIGRNPRILHSGKTPASTYEDLWENLLSGNTW</sequence>
<organism evidence="14">
    <name type="scientific">mine drainage metagenome</name>
    <dbReference type="NCBI Taxonomy" id="410659"/>
    <lineage>
        <taxon>unclassified sequences</taxon>
        <taxon>metagenomes</taxon>
        <taxon>ecological metagenomes</taxon>
    </lineage>
</organism>
<evidence type="ECO:0000256" key="2">
    <source>
        <dbReference type="ARBA" id="ARBA00022553"/>
    </source>
</evidence>
<keyword evidence="3" id="KW-0808">Transferase</keyword>
<evidence type="ECO:0000256" key="9">
    <source>
        <dbReference type="ARBA" id="ARBA00023012"/>
    </source>
</evidence>
<feature type="domain" description="PAS" evidence="12">
    <location>
        <begin position="720"/>
        <end position="791"/>
    </location>
</feature>
<keyword evidence="6" id="KW-0418">Kinase</keyword>
<comment type="caution">
    <text evidence="14">The sequence shown here is derived from an EMBL/GenBank/DDBJ whole genome shotgun (WGS) entry which is preliminary data.</text>
</comment>
<evidence type="ECO:0000256" key="7">
    <source>
        <dbReference type="ARBA" id="ARBA00022840"/>
    </source>
</evidence>
<feature type="domain" description="PAC" evidence="13">
    <location>
        <begin position="419"/>
        <end position="471"/>
    </location>
</feature>
<keyword evidence="8 11" id="KW-1133">Transmembrane helix</keyword>
<protein>
    <submittedName>
        <fullName evidence="14">Nitrogen fixation regulatory protein</fullName>
    </submittedName>
</protein>
<dbReference type="PANTHER" id="PTHR44757">
    <property type="entry name" value="DIGUANYLATE CYCLASE DGCP"/>
    <property type="match status" value="1"/>
</dbReference>
<dbReference type="NCBIfam" id="TIGR00229">
    <property type="entry name" value="sensory_box"/>
    <property type="match status" value="5"/>
</dbReference>
<evidence type="ECO:0000256" key="8">
    <source>
        <dbReference type="ARBA" id="ARBA00022989"/>
    </source>
</evidence>
<dbReference type="Pfam" id="PF13493">
    <property type="entry name" value="DUF4118"/>
    <property type="match status" value="1"/>
</dbReference>
<name>A0A1J5TTV1_9ZZZZ</name>
<evidence type="ECO:0000256" key="1">
    <source>
        <dbReference type="ARBA" id="ARBA00004141"/>
    </source>
</evidence>
<dbReference type="GO" id="GO:0005524">
    <property type="term" value="F:ATP binding"/>
    <property type="evidence" value="ECO:0007669"/>
    <property type="project" value="UniProtKB-KW"/>
</dbReference>
<feature type="domain" description="PAS" evidence="12">
    <location>
        <begin position="843"/>
        <end position="889"/>
    </location>
</feature>
<dbReference type="PROSITE" id="PS50113">
    <property type="entry name" value="PAC"/>
    <property type="match status" value="3"/>
</dbReference>
<keyword evidence="7" id="KW-0067">ATP-binding</keyword>
<dbReference type="SMART" id="SM00091">
    <property type="entry name" value="PAS"/>
    <property type="match status" value="5"/>
</dbReference>
<evidence type="ECO:0000256" key="3">
    <source>
        <dbReference type="ARBA" id="ARBA00022679"/>
    </source>
</evidence>
<evidence type="ECO:0000256" key="5">
    <source>
        <dbReference type="ARBA" id="ARBA00022741"/>
    </source>
</evidence>
<dbReference type="InterPro" id="IPR035965">
    <property type="entry name" value="PAS-like_dom_sf"/>
</dbReference>
<feature type="domain" description="PAS" evidence="12">
    <location>
        <begin position="598"/>
        <end position="669"/>
    </location>
</feature>
<accession>A0A1J5TTV1</accession>
<dbReference type="GO" id="GO:0006355">
    <property type="term" value="P:regulation of DNA-templated transcription"/>
    <property type="evidence" value="ECO:0007669"/>
    <property type="project" value="InterPro"/>
</dbReference>
<dbReference type="GO" id="GO:0000160">
    <property type="term" value="P:phosphorelay signal transduction system"/>
    <property type="evidence" value="ECO:0007669"/>
    <property type="project" value="UniProtKB-KW"/>
</dbReference>
<evidence type="ECO:0000259" key="13">
    <source>
        <dbReference type="PROSITE" id="PS50113"/>
    </source>
</evidence>
<feature type="transmembrane region" description="Helical" evidence="11">
    <location>
        <begin position="94"/>
        <end position="111"/>
    </location>
</feature>
<feature type="domain" description="PAC" evidence="13">
    <location>
        <begin position="794"/>
        <end position="846"/>
    </location>
</feature>
<comment type="subcellular location">
    <subcellularLocation>
        <location evidence="1">Membrane</location>
        <topology evidence="1">Multi-pass membrane protein</topology>
    </subcellularLocation>
</comment>
<keyword evidence="9" id="KW-0902">Two-component regulatory system</keyword>
<dbReference type="Gene3D" id="3.30.450.20">
    <property type="entry name" value="PAS domain"/>
    <property type="match status" value="6"/>
</dbReference>
<feature type="domain" description="PAS" evidence="12">
    <location>
        <begin position="217"/>
        <end position="287"/>
    </location>
</feature>
<keyword evidence="4 11" id="KW-0812">Transmembrane</keyword>
<evidence type="ECO:0000256" key="6">
    <source>
        <dbReference type="ARBA" id="ARBA00022777"/>
    </source>
</evidence>
<dbReference type="CDD" id="cd00130">
    <property type="entry name" value="PAS"/>
    <property type="match status" value="5"/>
</dbReference>
<evidence type="ECO:0000259" key="12">
    <source>
        <dbReference type="PROSITE" id="PS50112"/>
    </source>
</evidence>
<dbReference type="AlphaFoldDB" id="A0A1J5TTV1"/>
<dbReference type="InterPro" id="IPR025201">
    <property type="entry name" value="KdpD_TM"/>
</dbReference>
<dbReference type="EMBL" id="MLJW01000001">
    <property type="protein sequence ID" value="OIR19885.1"/>
    <property type="molecule type" value="Genomic_DNA"/>
</dbReference>
<dbReference type="PROSITE" id="PS50112">
    <property type="entry name" value="PAS"/>
    <property type="match status" value="5"/>
</dbReference>
<dbReference type="Gene3D" id="1.20.120.620">
    <property type="entry name" value="Backbone structure of the membrane domain of e. Coli histidine kinase receptor kdpd"/>
    <property type="match status" value="1"/>
</dbReference>
<dbReference type="InterPro" id="IPR013767">
    <property type="entry name" value="PAS_fold"/>
</dbReference>
<dbReference type="InterPro" id="IPR013656">
    <property type="entry name" value="PAS_4"/>
</dbReference>
<feature type="transmembrane region" description="Helical" evidence="11">
    <location>
        <begin position="123"/>
        <end position="153"/>
    </location>
</feature>
<gene>
    <name evidence="14" type="primary">nifL_1</name>
    <name evidence="14" type="ORF">GALL_07690</name>
</gene>
<dbReference type="SMART" id="SM00086">
    <property type="entry name" value="PAC"/>
    <property type="match status" value="4"/>
</dbReference>
<keyword evidence="10 11" id="KW-0472">Membrane</keyword>
<keyword evidence="2" id="KW-0597">Phosphoprotein</keyword>
<evidence type="ECO:0000256" key="11">
    <source>
        <dbReference type="SAM" id="Phobius"/>
    </source>
</evidence>
<dbReference type="InterPro" id="IPR000700">
    <property type="entry name" value="PAS-assoc_C"/>
</dbReference>